<proteinExistence type="predicted"/>
<evidence type="ECO:0000313" key="2">
    <source>
        <dbReference type="Proteomes" id="UP000319859"/>
    </source>
</evidence>
<dbReference type="EMBL" id="VITN01000001">
    <property type="protein sequence ID" value="TWB24440.1"/>
    <property type="molecule type" value="Genomic_DNA"/>
</dbReference>
<accession>A0A560FSE3</accession>
<sequence length="85" mass="9050">MDGKVSFPHCISGVFANQAALDLSSFDGKVVNVSGTLLKYADLKLEDSPVLPRKILAGSVIPNFCFGNNVLLIKHLDIVPQPSAP</sequence>
<dbReference type="AlphaFoldDB" id="A0A560FSE3"/>
<gene>
    <name evidence="1" type="ORF">FBZ89_10165</name>
</gene>
<evidence type="ECO:0000313" key="1">
    <source>
        <dbReference type="EMBL" id="TWB24440.1"/>
    </source>
</evidence>
<comment type="caution">
    <text evidence="1">The sequence shown here is derived from an EMBL/GenBank/DDBJ whole genome shotgun (WGS) entry which is preliminary data.</text>
</comment>
<name>A0A560FSE3_9PROT</name>
<reference evidence="1 2" key="1">
    <citation type="submission" date="2019-06" db="EMBL/GenBank/DDBJ databases">
        <title>Genomic Encyclopedia of Type Strains, Phase IV (KMG-V): Genome sequencing to study the core and pangenomes of soil and plant-associated prokaryotes.</title>
        <authorList>
            <person name="Whitman W."/>
        </authorList>
    </citation>
    <scope>NUCLEOTIDE SEQUENCE [LARGE SCALE GENOMIC DNA]</scope>
    <source>
        <strain evidence="1 2">BR 11880</strain>
    </source>
</reference>
<organism evidence="1 2">
    <name type="scientific">Nitrospirillum amazonense</name>
    <dbReference type="NCBI Taxonomy" id="28077"/>
    <lineage>
        <taxon>Bacteria</taxon>
        <taxon>Pseudomonadati</taxon>
        <taxon>Pseudomonadota</taxon>
        <taxon>Alphaproteobacteria</taxon>
        <taxon>Rhodospirillales</taxon>
        <taxon>Azospirillaceae</taxon>
        <taxon>Nitrospirillum</taxon>
    </lineage>
</organism>
<dbReference type="Proteomes" id="UP000319859">
    <property type="component" value="Unassembled WGS sequence"/>
</dbReference>
<protein>
    <submittedName>
        <fullName evidence="1">Uncharacterized protein</fullName>
    </submittedName>
</protein>